<dbReference type="AlphaFoldDB" id="A0A437ADQ9"/>
<dbReference type="EMBL" id="SAEB01000001">
    <property type="protein sequence ID" value="RVD89425.1"/>
    <property type="molecule type" value="Genomic_DNA"/>
</dbReference>
<protein>
    <submittedName>
        <fullName evidence="2">Uncharacterized protein</fullName>
    </submittedName>
</protein>
<feature type="region of interest" description="Disordered" evidence="1">
    <location>
        <begin position="200"/>
        <end position="224"/>
    </location>
</feature>
<sequence length="455" mass="50506">MSSRDAPVLLGRAILERLSATPDVAQSPIKELQNGKSSHGRHVSELAVPTWTNEQKDAPESQDKFAAERASGPKKAEPWPLSNRSAQFQLIEEGWQTPEPLAPLRTTDVKFGLHPRDKVTADYYQAIHGTGYPSFHLDKSGGAGGFEPQRSVLQLEGHGKNRMGLSLLAHQACPPEDPHLAGQKNKSQVLFVEQAVYSPYEEGDSSKVPEGSGEQGSQLADSKIGDLQYTPINQLSHKKTMGHEQRRAIAPPAKGPQNQGTIGDIGETTASTNLTPSRHRVALSPRPLATSNKDRVIWPNVQLEAAEAERGRPITRLTNRHDQDLLPRRLSAIRNTNDVKEYLPCGHTRGLNRNETYCNERVNKKTPYCGHEANVECSNPMKRWQCKIVCGAHLPCAHYCARECFQCLHEIKIDGTPIWNHHPCHVCMNIRAAEEKRKGLRREVNQHAANVADRA</sequence>
<evidence type="ECO:0000313" key="3">
    <source>
        <dbReference type="Proteomes" id="UP000283090"/>
    </source>
</evidence>
<gene>
    <name evidence="2" type="ORF">DFL_000433</name>
</gene>
<name>A0A437ADQ9_ARTFL</name>
<feature type="region of interest" description="Disordered" evidence="1">
    <location>
        <begin position="20"/>
        <end position="81"/>
    </location>
</feature>
<comment type="caution">
    <text evidence="2">The sequence shown here is derived from an EMBL/GenBank/DDBJ whole genome shotgun (WGS) entry which is preliminary data.</text>
</comment>
<dbReference type="RefSeq" id="XP_067494969.1">
    <property type="nucleotide sequence ID" value="XM_067633409.1"/>
</dbReference>
<evidence type="ECO:0000313" key="2">
    <source>
        <dbReference type="EMBL" id="RVD89425.1"/>
    </source>
</evidence>
<accession>A0A437ADQ9</accession>
<dbReference type="OrthoDB" id="5426776at2759"/>
<dbReference type="GeneID" id="93582744"/>
<keyword evidence="3" id="KW-1185">Reference proteome</keyword>
<evidence type="ECO:0000256" key="1">
    <source>
        <dbReference type="SAM" id="MobiDB-lite"/>
    </source>
</evidence>
<proteinExistence type="predicted"/>
<dbReference type="VEuPathDB" id="FungiDB:DFL_000433"/>
<reference evidence="2 3" key="1">
    <citation type="submission" date="2019-01" db="EMBL/GenBank/DDBJ databases">
        <title>Intercellular communication is required for trap formation in the nematode-trapping fungus Duddingtonia flagrans.</title>
        <authorList>
            <person name="Youssar L."/>
            <person name="Wernet V."/>
            <person name="Hensel N."/>
            <person name="Hildebrandt H.-G."/>
            <person name="Fischer R."/>
        </authorList>
    </citation>
    <scope>NUCLEOTIDE SEQUENCE [LARGE SCALE GENOMIC DNA]</scope>
    <source>
        <strain evidence="2 3">CBS H-5679</strain>
    </source>
</reference>
<organism evidence="2 3">
    <name type="scientific">Arthrobotrys flagrans</name>
    <name type="common">Nematode-trapping fungus</name>
    <name type="synonym">Trichothecium flagrans</name>
    <dbReference type="NCBI Taxonomy" id="97331"/>
    <lineage>
        <taxon>Eukaryota</taxon>
        <taxon>Fungi</taxon>
        <taxon>Dikarya</taxon>
        <taxon>Ascomycota</taxon>
        <taxon>Pezizomycotina</taxon>
        <taxon>Orbiliomycetes</taxon>
        <taxon>Orbiliales</taxon>
        <taxon>Orbiliaceae</taxon>
        <taxon>Arthrobotrys</taxon>
    </lineage>
</organism>
<feature type="compositionally biased region" description="Basic and acidic residues" evidence="1">
    <location>
        <begin position="54"/>
        <end position="67"/>
    </location>
</feature>
<dbReference type="Proteomes" id="UP000283090">
    <property type="component" value="Unassembled WGS sequence"/>
</dbReference>